<keyword evidence="2" id="KW-1185">Reference proteome</keyword>
<protein>
    <submittedName>
        <fullName evidence="1">Uncharacterized protein</fullName>
    </submittedName>
</protein>
<proteinExistence type="predicted"/>
<reference evidence="1" key="1">
    <citation type="submission" date="2016-03" db="EMBL/GenBank/DDBJ databases">
        <title>Choanephora cucurbitarum.</title>
        <authorList>
            <person name="Min B."/>
            <person name="Park H."/>
            <person name="Park J.-H."/>
            <person name="Shin H.-D."/>
            <person name="Choi I.-G."/>
        </authorList>
    </citation>
    <scope>NUCLEOTIDE SEQUENCE [LARGE SCALE GENOMIC DNA]</scope>
    <source>
        <strain evidence="1">KUS-F28377</strain>
    </source>
</reference>
<gene>
    <name evidence="1" type="ORF">A0J61_10107</name>
</gene>
<evidence type="ECO:0000313" key="2">
    <source>
        <dbReference type="Proteomes" id="UP000093000"/>
    </source>
</evidence>
<organism evidence="1 2">
    <name type="scientific">Choanephora cucurbitarum</name>
    <dbReference type="NCBI Taxonomy" id="101091"/>
    <lineage>
        <taxon>Eukaryota</taxon>
        <taxon>Fungi</taxon>
        <taxon>Fungi incertae sedis</taxon>
        <taxon>Mucoromycota</taxon>
        <taxon>Mucoromycotina</taxon>
        <taxon>Mucoromycetes</taxon>
        <taxon>Mucorales</taxon>
        <taxon>Mucorineae</taxon>
        <taxon>Choanephoraceae</taxon>
        <taxon>Choanephoroideae</taxon>
        <taxon>Choanephora</taxon>
    </lineage>
</organism>
<dbReference type="EMBL" id="LUGH01001036">
    <property type="protein sequence ID" value="OBZ81844.1"/>
    <property type="molecule type" value="Genomic_DNA"/>
</dbReference>
<comment type="caution">
    <text evidence="1">The sequence shown here is derived from an EMBL/GenBank/DDBJ whole genome shotgun (WGS) entry which is preliminary data.</text>
</comment>
<name>A0A1C7N3D6_9FUNG</name>
<accession>A0A1C7N3D6</accession>
<dbReference type="AlphaFoldDB" id="A0A1C7N3D6"/>
<sequence length="74" mass="9134">MYWRKVSFHCIQLGDKNGDDHCFLTYTYVKNNKVRERRERLKVPKLNNSEKEKEKVSQAYYYIDMPWYLAQPIR</sequence>
<evidence type="ECO:0000313" key="1">
    <source>
        <dbReference type="EMBL" id="OBZ81844.1"/>
    </source>
</evidence>
<dbReference type="Proteomes" id="UP000093000">
    <property type="component" value="Unassembled WGS sequence"/>
</dbReference>
<dbReference type="InParanoid" id="A0A1C7N3D6"/>